<proteinExistence type="predicted"/>
<accession>A0A2H0W031</accession>
<evidence type="ECO:0000313" key="2">
    <source>
        <dbReference type="Proteomes" id="UP000230935"/>
    </source>
</evidence>
<protein>
    <submittedName>
        <fullName evidence="1">Uncharacterized protein</fullName>
    </submittedName>
</protein>
<gene>
    <name evidence="1" type="ORF">COT81_05295</name>
</gene>
<comment type="caution">
    <text evidence="1">The sequence shown here is derived from an EMBL/GenBank/DDBJ whole genome shotgun (WGS) entry which is preliminary data.</text>
</comment>
<organism evidence="1 2">
    <name type="scientific">Candidatus Buchananbacteria bacterium CG10_big_fil_rev_8_21_14_0_10_42_9</name>
    <dbReference type="NCBI Taxonomy" id="1974526"/>
    <lineage>
        <taxon>Bacteria</taxon>
        <taxon>Candidatus Buchananiibacteriota</taxon>
    </lineage>
</organism>
<dbReference type="AlphaFoldDB" id="A0A2H0W031"/>
<name>A0A2H0W031_9BACT</name>
<sequence>MPEKNVERFEASSNDSMVEAAVASVALALENRAEGSPLTIEGFHTVQVLVGSRPENAILDITPQAREKLGDQLGDKEVFIVPASQ</sequence>
<evidence type="ECO:0000313" key="1">
    <source>
        <dbReference type="EMBL" id="PIS04667.1"/>
    </source>
</evidence>
<dbReference type="Proteomes" id="UP000230935">
    <property type="component" value="Unassembled WGS sequence"/>
</dbReference>
<reference evidence="2" key="1">
    <citation type="submission" date="2017-09" db="EMBL/GenBank/DDBJ databases">
        <title>Depth-based differentiation of microbial function through sediment-hosted aquifers and enrichment of novel symbionts in the deep terrestrial subsurface.</title>
        <authorList>
            <person name="Probst A.J."/>
            <person name="Ladd B."/>
            <person name="Jarett J.K."/>
            <person name="Geller-Mcgrath D.E."/>
            <person name="Sieber C.M.K."/>
            <person name="Emerson J.B."/>
            <person name="Anantharaman K."/>
            <person name="Thomas B.C."/>
            <person name="Malmstrom R."/>
            <person name="Stieglmeier M."/>
            <person name="Klingl A."/>
            <person name="Woyke T."/>
            <person name="Ryan C.M."/>
            <person name="Banfield J.F."/>
        </authorList>
    </citation>
    <scope>NUCLEOTIDE SEQUENCE [LARGE SCALE GENOMIC DNA]</scope>
</reference>
<dbReference type="EMBL" id="PEZZ01000043">
    <property type="protein sequence ID" value="PIS04667.1"/>
    <property type="molecule type" value="Genomic_DNA"/>
</dbReference>